<dbReference type="OrthoDB" id="10261556at2759"/>
<dbReference type="Proteomes" id="UP000780801">
    <property type="component" value="Unassembled WGS sequence"/>
</dbReference>
<evidence type="ECO:0000313" key="3">
    <source>
        <dbReference type="EMBL" id="KAF9585942.1"/>
    </source>
</evidence>
<evidence type="ECO:0000256" key="2">
    <source>
        <dbReference type="SAM" id="Phobius"/>
    </source>
</evidence>
<keyword evidence="2" id="KW-0812">Transmembrane</keyword>
<dbReference type="PANTHER" id="PTHR35872">
    <property type="entry name" value="INTEGRAL MEMBRANE PROTEIN (AFU_ORTHOLOGUE AFUA_5G07110)"/>
    <property type="match status" value="1"/>
</dbReference>
<dbReference type="EMBL" id="JAABOA010000095">
    <property type="protein sequence ID" value="KAF9585942.1"/>
    <property type="molecule type" value="Genomic_DNA"/>
</dbReference>
<feature type="region of interest" description="Disordered" evidence="1">
    <location>
        <begin position="368"/>
        <end position="408"/>
    </location>
</feature>
<dbReference type="InterPro" id="IPR021369">
    <property type="entry name" value="DUF2985"/>
</dbReference>
<gene>
    <name evidence="3" type="ORF">BGW38_010848</name>
</gene>
<comment type="caution">
    <text evidence="3">The sequence shown here is derived from an EMBL/GenBank/DDBJ whole genome shotgun (WGS) entry which is preliminary data.</text>
</comment>
<proteinExistence type="predicted"/>
<feature type="region of interest" description="Disordered" evidence="1">
    <location>
        <begin position="424"/>
        <end position="443"/>
    </location>
</feature>
<protein>
    <submittedName>
        <fullName evidence="3">Uncharacterized protein</fullName>
    </submittedName>
</protein>
<reference evidence="3" key="1">
    <citation type="journal article" date="2020" name="Fungal Divers.">
        <title>Resolving the Mortierellaceae phylogeny through synthesis of multi-gene phylogenetics and phylogenomics.</title>
        <authorList>
            <person name="Vandepol N."/>
            <person name="Liber J."/>
            <person name="Desiro A."/>
            <person name="Na H."/>
            <person name="Kennedy M."/>
            <person name="Barry K."/>
            <person name="Grigoriev I.V."/>
            <person name="Miller A.N."/>
            <person name="O'Donnell K."/>
            <person name="Stajich J.E."/>
            <person name="Bonito G."/>
        </authorList>
    </citation>
    <scope>NUCLEOTIDE SEQUENCE</scope>
    <source>
        <strain evidence="3">KOD1015</strain>
    </source>
</reference>
<feature type="transmembrane region" description="Helical" evidence="2">
    <location>
        <begin position="74"/>
        <end position="97"/>
    </location>
</feature>
<keyword evidence="4" id="KW-1185">Reference proteome</keyword>
<name>A0A9P6KIG4_9FUNG</name>
<keyword evidence="2" id="KW-1133">Transmembrane helix</keyword>
<keyword evidence="2" id="KW-0472">Membrane</keyword>
<organism evidence="3 4">
    <name type="scientific">Lunasporangiospora selenospora</name>
    <dbReference type="NCBI Taxonomy" id="979761"/>
    <lineage>
        <taxon>Eukaryota</taxon>
        <taxon>Fungi</taxon>
        <taxon>Fungi incertae sedis</taxon>
        <taxon>Mucoromycota</taxon>
        <taxon>Mortierellomycotina</taxon>
        <taxon>Mortierellomycetes</taxon>
        <taxon>Mortierellales</taxon>
        <taxon>Mortierellaceae</taxon>
        <taxon>Lunasporangiospora</taxon>
    </lineage>
</organism>
<accession>A0A9P6KIG4</accession>
<feature type="transmembrane region" description="Helical" evidence="2">
    <location>
        <begin position="573"/>
        <end position="596"/>
    </location>
</feature>
<evidence type="ECO:0000256" key="1">
    <source>
        <dbReference type="SAM" id="MobiDB-lite"/>
    </source>
</evidence>
<dbReference type="Pfam" id="PF11204">
    <property type="entry name" value="DUF2985"/>
    <property type="match status" value="1"/>
</dbReference>
<dbReference type="AlphaFoldDB" id="A0A9P6KIG4"/>
<feature type="compositionally biased region" description="Basic and acidic residues" evidence="1">
    <location>
        <begin position="424"/>
        <end position="435"/>
    </location>
</feature>
<evidence type="ECO:0000313" key="4">
    <source>
        <dbReference type="Proteomes" id="UP000780801"/>
    </source>
</evidence>
<sequence length="630" mass="70583">MTTISSDLPQQQQQQQQQQHGTTASEVVVAKQARYTTSSQQERFSLGTWIRNAPWSQYFRDGCRWIIKSPLNFIIFFLCVNVVVWGAFLVLLLGNLVKLKDDPTQKLWIEIASQVLNGIFTLANVPVNPKRFAGFIRGCRTWKEDNVIRKQFVNRYLEDHKKRELSNLDRPGSERTDADYQQELLQMLDFYRCFPEFGRERAQGPAEGDNYSKDMIIPFQSSPFVERSKSAIRATATPIEPGLVESNRQDTSIAIDSGGCEAPIETGAPEQGASIKDSSNQTGFHVSIAEEDLDTLRTEETHRVVQSAVLPFLPFSPTISDRSEDASPRLGTSVAMQSIGPTAALARDVTISNLNPGQQPEIPRIAALQRGSSIESIHSLSGGRGPRRTRSRTMSMSKVEGRGPSGLDRRHTFTILEETTLEHRGVEDDLHHNSTSEDDNENPLTPMPLALTLEQVDWIDNRQVKMLGIQARIKKSWPWYNSTFPQGIEPVDFYASPQDVERHLARSNQRTDASTALLRQSSESTIWLKSRPEKLLISPPRFCLMMGSFNINSFVQEILCGLMWGISYHVRPGWIVGTGMAVGCLAAIIPSVMIVIHENRMSRVRMIATTEGAIQDALDDSKAAMVNKPQ</sequence>
<dbReference type="PANTHER" id="PTHR35872:SF1">
    <property type="entry name" value="ALPHA-L-RHAMNOSIDASE C"/>
    <property type="match status" value="1"/>
</dbReference>